<keyword evidence="9" id="KW-1185">Reference proteome</keyword>
<comment type="subcellular location">
    <subcellularLocation>
        <location evidence="1">Cell membrane</location>
        <topology evidence="1">Multi-pass membrane protein</topology>
    </subcellularLocation>
</comment>
<comment type="caution">
    <text evidence="8">The sequence shown here is derived from an EMBL/GenBank/DDBJ whole genome shotgun (WGS) entry which is preliminary data.</text>
</comment>
<evidence type="ECO:0000256" key="2">
    <source>
        <dbReference type="ARBA" id="ARBA00011006"/>
    </source>
</evidence>
<reference evidence="8 9" key="1">
    <citation type="submission" date="2018-01" db="EMBL/GenBank/DDBJ databases">
        <title>Draft genome sequence of Jishengella sp. NA12.</title>
        <authorList>
            <person name="Sahin N."/>
            <person name="Ay H."/>
            <person name="Saygin H."/>
        </authorList>
    </citation>
    <scope>NUCLEOTIDE SEQUENCE [LARGE SCALE GENOMIC DNA]</scope>
    <source>
        <strain evidence="8 9">NA12</strain>
    </source>
</reference>
<dbReference type="PANTHER" id="PTHR33884">
    <property type="entry name" value="UPF0410 PROTEIN YMGE"/>
    <property type="match status" value="1"/>
</dbReference>
<proteinExistence type="inferred from homology"/>
<dbReference type="AlphaFoldDB" id="A0A2W2E7L0"/>
<feature type="transmembrane region" description="Helical" evidence="7">
    <location>
        <begin position="38"/>
        <end position="63"/>
    </location>
</feature>
<dbReference type="EMBL" id="POTY01000201">
    <property type="protein sequence ID" value="PZG12659.1"/>
    <property type="molecule type" value="Genomic_DNA"/>
</dbReference>
<accession>A0A2W2E7L0</accession>
<evidence type="ECO:0000256" key="7">
    <source>
        <dbReference type="SAM" id="Phobius"/>
    </source>
</evidence>
<evidence type="ECO:0000256" key="4">
    <source>
        <dbReference type="ARBA" id="ARBA00022692"/>
    </source>
</evidence>
<evidence type="ECO:0000256" key="5">
    <source>
        <dbReference type="ARBA" id="ARBA00022989"/>
    </source>
</evidence>
<protein>
    <submittedName>
        <fullName evidence="8">GlsB/YeaQ/YmgE family stress response membrane protein</fullName>
    </submittedName>
</protein>
<evidence type="ECO:0000313" key="9">
    <source>
        <dbReference type="Proteomes" id="UP000248924"/>
    </source>
</evidence>
<evidence type="ECO:0000256" key="1">
    <source>
        <dbReference type="ARBA" id="ARBA00004651"/>
    </source>
</evidence>
<dbReference type="PANTHER" id="PTHR33884:SF3">
    <property type="entry name" value="UPF0410 PROTEIN YMGE"/>
    <property type="match status" value="1"/>
</dbReference>
<keyword evidence="6 7" id="KW-0472">Membrane</keyword>
<dbReference type="RefSeq" id="WP_111217351.1">
    <property type="nucleotide sequence ID" value="NZ_POTY01000201.1"/>
</dbReference>
<evidence type="ECO:0000256" key="3">
    <source>
        <dbReference type="ARBA" id="ARBA00022475"/>
    </source>
</evidence>
<keyword evidence="4 7" id="KW-0812">Transmembrane</keyword>
<dbReference type="Proteomes" id="UP000248924">
    <property type="component" value="Unassembled WGS sequence"/>
</dbReference>
<gene>
    <name evidence="8" type="ORF">C1I95_25345</name>
</gene>
<evidence type="ECO:0000313" key="8">
    <source>
        <dbReference type="EMBL" id="PZG12659.1"/>
    </source>
</evidence>
<dbReference type="OrthoDB" id="3483802at2"/>
<dbReference type="GO" id="GO:0005886">
    <property type="term" value="C:plasma membrane"/>
    <property type="evidence" value="ECO:0007669"/>
    <property type="project" value="UniProtKB-SubCell"/>
</dbReference>
<feature type="transmembrane region" description="Helical" evidence="7">
    <location>
        <begin position="6"/>
        <end position="26"/>
    </location>
</feature>
<feature type="transmembrane region" description="Helical" evidence="7">
    <location>
        <begin position="69"/>
        <end position="88"/>
    </location>
</feature>
<organism evidence="8 9">
    <name type="scientific">Micromonospora craterilacus</name>
    <dbReference type="NCBI Taxonomy" id="1655439"/>
    <lineage>
        <taxon>Bacteria</taxon>
        <taxon>Bacillati</taxon>
        <taxon>Actinomycetota</taxon>
        <taxon>Actinomycetes</taxon>
        <taxon>Micromonosporales</taxon>
        <taxon>Micromonosporaceae</taxon>
        <taxon>Micromonospora</taxon>
    </lineage>
</organism>
<keyword evidence="5 7" id="KW-1133">Transmembrane helix</keyword>
<keyword evidence="3" id="KW-1003">Cell membrane</keyword>
<evidence type="ECO:0000256" key="6">
    <source>
        <dbReference type="ARBA" id="ARBA00023136"/>
    </source>
</evidence>
<sequence length="96" mass="9876">MELTVWGIITALFVGLIVGALGRLVVPGRQDMPIWLHMLIGVGAALLGTVLARAMGIATVTAGIDWAELAVQVALAAIAVALVAGVGGRRRGITHR</sequence>
<comment type="similarity">
    <text evidence="2">Belongs to the UPF0410 family.</text>
</comment>
<dbReference type="InterPro" id="IPR007341">
    <property type="entry name" value="Transgly_assoc"/>
</dbReference>
<name>A0A2W2E7L0_9ACTN</name>